<proteinExistence type="predicted"/>
<gene>
    <name evidence="1" type="ORF">FXF68_30910</name>
</gene>
<dbReference type="RefSeq" id="WP_148765419.1">
    <property type="nucleotide sequence ID" value="NZ_VSRQ01000007.1"/>
</dbReference>
<keyword evidence="2" id="KW-1185">Reference proteome</keyword>
<protein>
    <submittedName>
        <fullName evidence="1">Uncharacterized protein</fullName>
    </submittedName>
</protein>
<dbReference type="Proteomes" id="UP000323505">
    <property type="component" value="Unassembled WGS sequence"/>
</dbReference>
<name>A0A5D3FCN7_9ACTN</name>
<dbReference type="AlphaFoldDB" id="A0A5D3FCN7"/>
<accession>A0A5D3FCN7</accession>
<evidence type="ECO:0000313" key="1">
    <source>
        <dbReference type="EMBL" id="TYK45095.1"/>
    </source>
</evidence>
<evidence type="ECO:0000313" key="2">
    <source>
        <dbReference type="Proteomes" id="UP000323505"/>
    </source>
</evidence>
<reference evidence="1 2" key="1">
    <citation type="submission" date="2019-08" db="EMBL/GenBank/DDBJ databases">
        <title>Actinomadura sp. nov. CYP1-5 isolated from mountain soil.</title>
        <authorList>
            <person name="Songsumanus A."/>
            <person name="Kuncharoen N."/>
            <person name="Kudo T."/>
            <person name="Yuki M."/>
            <person name="Igarashi Y."/>
            <person name="Tanasupawat S."/>
        </authorList>
    </citation>
    <scope>NUCLEOTIDE SEQUENCE [LARGE SCALE GENOMIC DNA]</scope>
    <source>
        <strain evidence="1 2">CYP1-5</strain>
    </source>
</reference>
<comment type="caution">
    <text evidence="1">The sequence shown here is derived from an EMBL/GenBank/DDBJ whole genome shotgun (WGS) entry which is preliminary data.</text>
</comment>
<dbReference type="EMBL" id="VSRQ01000007">
    <property type="protein sequence ID" value="TYK45095.1"/>
    <property type="molecule type" value="Genomic_DNA"/>
</dbReference>
<sequence length="104" mass="11882">MPESTIALSERLAIRDRLKATLTGAQRQRDRRPDIIDTPHGPECEWVRYERNVMLDAVNAERAELGKPPALINEVESMDRMAAGHVDYTDKFSLYCTELVVDRP</sequence>
<organism evidence="1 2">
    <name type="scientific">Actinomadura decatromicini</name>
    <dbReference type="NCBI Taxonomy" id="2604572"/>
    <lineage>
        <taxon>Bacteria</taxon>
        <taxon>Bacillati</taxon>
        <taxon>Actinomycetota</taxon>
        <taxon>Actinomycetes</taxon>
        <taxon>Streptosporangiales</taxon>
        <taxon>Thermomonosporaceae</taxon>
        <taxon>Actinomadura</taxon>
    </lineage>
</organism>